<dbReference type="EMBL" id="JACHGY010000001">
    <property type="protein sequence ID" value="MBB6429152.1"/>
    <property type="molecule type" value="Genomic_DNA"/>
</dbReference>
<evidence type="ECO:0000313" key="3">
    <source>
        <dbReference type="EMBL" id="MBB6429152.1"/>
    </source>
</evidence>
<reference evidence="3 4" key="1">
    <citation type="submission" date="2020-08" db="EMBL/GenBank/DDBJ databases">
        <title>Genomic Encyclopedia of Type Strains, Phase IV (KMG-IV): sequencing the most valuable type-strain genomes for metagenomic binning, comparative biology and taxonomic classification.</title>
        <authorList>
            <person name="Goeker M."/>
        </authorList>
    </citation>
    <scope>NUCLEOTIDE SEQUENCE [LARGE SCALE GENOMIC DNA]</scope>
    <source>
        <strain evidence="3 4">DSM 103725</strain>
    </source>
</reference>
<protein>
    <recommendedName>
        <fullName evidence="2">Ice-binding protein C-terminal domain-containing protein</fullName>
    </recommendedName>
</protein>
<comment type="caution">
    <text evidence="3">The sequence shown here is derived from an EMBL/GenBank/DDBJ whole genome shotgun (WGS) entry which is preliminary data.</text>
</comment>
<feature type="chain" id="PRO_5031038617" description="Ice-binding protein C-terminal domain-containing protein" evidence="1">
    <location>
        <begin position="23"/>
        <end position="238"/>
    </location>
</feature>
<dbReference type="Proteomes" id="UP000541810">
    <property type="component" value="Unassembled WGS sequence"/>
</dbReference>
<dbReference type="InterPro" id="IPR013424">
    <property type="entry name" value="Ice-binding_C"/>
</dbReference>
<gene>
    <name evidence="3" type="ORF">HNQ40_000958</name>
</gene>
<evidence type="ECO:0000313" key="4">
    <source>
        <dbReference type="Proteomes" id="UP000541810"/>
    </source>
</evidence>
<dbReference type="RefSeq" id="WP_184676739.1">
    <property type="nucleotide sequence ID" value="NZ_JACHGY010000001.1"/>
</dbReference>
<keyword evidence="4" id="KW-1185">Reference proteome</keyword>
<sequence>MSKFKCIFGVGLAACFSVGVDAAIIVGGPAVNTTPRTPTLGNGNFEAEQASSGALNYLSMANWVNVSGADSINFGQDAGFGASPEVNSRGAFLFQNRISANDTGYAVGAAGDVFDIDFYGNRFGGGYNGDESFEVILFSGPSTIDDTTTEGDITVLSTTTFSIDSGWNQYTQDGIYTTTAGDVGSTIYLGFSVDNATGNDVFPRIDVITWEVNPVPEPASLALLGLGSLAMLSRRRTS</sequence>
<evidence type="ECO:0000259" key="2">
    <source>
        <dbReference type="Pfam" id="PF07589"/>
    </source>
</evidence>
<dbReference type="NCBIfam" id="TIGR02595">
    <property type="entry name" value="PEP_CTERM"/>
    <property type="match status" value="1"/>
</dbReference>
<proteinExistence type="predicted"/>
<keyword evidence="1" id="KW-0732">Signal</keyword>
<accession>A0A7X0LJS4</accession>
<organism evidence="3 4">
    <name type="scientific">Algisphaera agarilytica</name>
    <dbReference type="NCBI Taxonomy" id="1385975"/>
    <lineage>
        <taxon>Bacteria</taxon>
        <taxon>Pseudomonadati</taxon>
        <taxon>Planctomycetota</taxon>
        <taxon>Phycisphaerae</taxon>
        <taxon>Phycisphaerales</taxon>
        <taxon>Phycisphaeraceae</taxon>
        <taxon>Algisphaera</taxon>
    </lineage>
</organism>
<name>A0A7X0LJS4_9BACT</name>
<feature type="domain" description="Ice-binding protein C-terminal" evidence="2">
    <location>
        <begin position="214"/>
        <end position="236"/>
    </location>
</feature>
<feature type="signal peptide" evidence="1">
    <location>
        <begin position="1"/>
        <end position="22"/>
    </location>
</feature>
<evidence type="ECO:0000256" key="1">
    <source>
        <dbReference type="SAM" id="SignalP"/>
    </source>
</evidence>
<dbReference type="Pfam" id="PF07589">
    <property type="entry name" value="PEP-CTERM"/>
    <property type="match status" value="1"/>
</dbReference>
<dbReference type="AlphaFoldDB" id="A0A7X0LJS4"/>